<dbReference type="EMBL" id="CATOUU010001170">
    <property type="protein sequence ID" value="CAI9975838.1"/>
    <property type="molecule type" value="Genomic_DNA"/>
</dbReference>
<dbReference type="Gene3D" id="3.40.50.300">
    <property type="entry name" value="P-loop containing nucleotide triphosphate hydrolases"/>
    <property type="match status" value="1"/>
</dbReference>
<dbReference type="InterPro" id="IPR001806">
    <property type="entry name" value="Small_GTPase"/>
</dbReference>
<keyword evidence="1" id="KW-0547">Nucleotide-binding</keyword>
<reference evidence="3" key="1">
    <citation type="submission" date="2023-06" db="EMBL/GenBank/DDBJ databases">
        <authorList>
            <person name="Kurt Z."/>
        </authorList>
    </citation>
    <scope>NUCLEOTIDE SEQUENCE</scope>
</reference>
<accession>A0AA86VSE8</accession>
<dbReference type="PANTHER" id="PTHR24072">
    <property type="entry name" value="RHO FAMILY GTPASE"/>
    <property type="match status" value="1"/>
</dbReference>
<dbReference type="AlphaFoldDB" id="A0AA86VSE8"/>
<evidence type="ECO:0000256" key="2">
    <source>
        <dbReference type="ARBA" id="ARBA00023134"/>
    </source>
</evidence>
<protein>
    <submittedName>
        <fullName evidence="3">Rho-related GTP-binding protein</fullName>
    </submittedName>
    <submittedName>
        <fullName evidence="4">Rho-related_GTP-binding protein</fullName>
    </submittedName>
</protein>
<proteinExistence type="predicted"/>
<dbReference type="InterPro" id="IPR027417">
    <property type="entry name" value="P-loop_NTPase"/>
</dbReference>
<evidence type="ECO:0000313" key="4">
    <source>
        <dbReference type="EMBL" id="CAL6006684.1"/>
    </source>
</evidence>
<dbReference type="InterPro" id="IPR003578">
    <property type="entry name" value="Small_GTPase_Rho"/>
</dbReference>
<dbReference type="GO" id="GO:0005525">
    <property type="term" value="F:GTP binding"/>
    <property type="evidence" value="ECO:0007669"/>
    <property type="project" value="UniProtKB-KW"/>
</dbReference>
<evidence type="ECO:0000313" key="5">
    <source>
        <dbReference type="Proteomes" id="UP001642409"/>
    </source>
</evidence>
<dbReference type="EMBL" id="CAXDID020000054">
    <property type="protein sequence ID" value="CAL6006684.1"/>
    <property type="molecule type" value="Genomic_DNA"/>
</dbReference>
<dbReference type="Proteomes" id="UP001642409">
    <property type="component" value="Unassembled WGS sequence"/>
</dbReference>
<dbReference type="GO" id="GO:0007264">
    <property type="term" value="P:small GTPase-mediated signal transduction"/>
    <property type="evidence" value="ECO:0007669"/>
    <property type="project" value="InterPro"/>
</dbReference>
<evidence type="ECO:0000313" key="3">
    <source>
        <dbReference type="EMBL" id="CAI9975838.1"/>
    </source>
</evidence>
<dbReference type="SUPFAM" id="SSF52540">
    <property type="entry name" value="P-loop containing nucleoside triphosphate hydrolases"/>
    <property type="match status" value="1"/>
</dbReference>
<dbReference type="GO" id="GO:0003924">
    <property type="term" value="F:GTPase activity"/>
    <property type="evidence" value="ECO:0007669"/>
    <property type="project" value="InterPro"/>
</dbReference>
<keyword evidence="5" id="KW-1185">Reference proteome</keyword>
<sequence>MKQYKFTFVGDSNTEKSNFLYRLYQSYDSQIQSAFQSSYVYNCTVNGQQIKYELQDTPCQDDFNHMRYLYYFKTDVFVICYQHISGVQNWVLEIQKQFKKAPIALLQLSSDTIQTQNGEITNIMRENKIKTHLKQNDENENQNFVIHELLQIAINEWNFQRK</sequence>
<keyword evidence="2" id="KW-0342">GTP-binding</keyword>
<gene>
    <name evidence="4" type="ORF">HINF_LOCUS20277</name>
    <name evidence="3" type="ORF">HINF_LOCUS63483</name>
</gene>
<name>A0AA86VSE8_9EUKA</name>
<comment type="caution">
    <text evidence="3">The sequence shown here is derived from an EMBL/GenBank/DDBJ whole genome shotgun (WGS) entry which is preliminary data.</text>
</comment>
<evidence type="ECO:0000256" key="1">
    <source>
        <dbReference type="ARBA" id="ARBA00022741"/>
    </source>
</evidence>
<reference evidence="4 5" key="2">
    <citation type="submission" date="2024-07" db="EMBL/GenBank/DDBJ databases">
        <authorList>
            <person name="Akdeniz Z."/>
        </authorList>
    </citation>
    <scope>NUCLEOTIDE SEQUENCE [LARGE SCALE GENOMIC DNA]</scope>
</reference>
<organism evidence="3">
    <name type="scientific">Hexamita inflata</name>
    <dbReference type="NCBI Taxonomy" id="28002"/>
    <lineage>
        <taxon>Eukaryota</taxon>
        <taxon>Metamonada</taxon>
        <taxon>Diplomonadida</taxon>
        <taxon>Hexamitidae</taxon>
        <taxon>Hexamitinae</taxon>
        <taxon>Hexamita</taxon>
    </lineage>
</organism>
<dbReference type="Pfam" id="PF00071">
    <property type="entry name" value="Ras"/>
    <property type="match status" value="1"/>
</dbReference>